<organism evidence="1 2">
    <name type="scientific">Angiostrongylus cantonensis</name>
    <name type="common">Rat lungworm</name>
    <dbReference type="NCBI Taxonomy" id="6313"/>
    <lineage>
        <taxon>Eukaryota</taxon>
        <taxon>Metazoa</taxon>
        <taxon>Ecdysozoa</taxon>
        <taxon>Nematoda</taxon>
        <taxon>Chromadorea</taxon>
        <taxon>Rhabditida</taxon>
        <taxon>Rhabditina</taxon>
        <taxon>Rhabditomorpha</taxon>
        <taxon>Strongyloidea</taxon>
        <taxon>Metastrongylidae</taxon>
        <taxon>Angiostrongylus</taxon>
    </lineage>
</organism>
<evidence type="ECO:0000313" key="2">
    <source>
        <dbReference type="WBParaSite" id="ACAC_0000487301-mRNA-1"/>
    </source>
</evidence>
<sequence length="69" mass="8033">MFDLNAIPLHRRNLEVTGQEELKVKKTAKGYTITLNVTVWYIPPNAQIFCFRQFSTFNAVAQSVYEKPR</sequence>
<reference evidence="1" key="1">
    <citation type="submission" date="2012-09" db="EMBL/GenBank/DDBJ databases">
        <authorList>
            <person name="Martin A.A."/>
        </authorList>
    </citation>
    <scope>NUCLEOTIDE SEQUENCE</scope>
</reference>
<protein>
    <submittedName>
        <fullName evidence="2">COX2_CUA domain-containing protein</fullName>
    </submittedName>
</protein>
<name>A0A0K0D478_ANGCA</name>
<dbReference type="AlphaFoldDB" id="A0A0K0D478"/>
<dbReference type="WBParaSite" id="ACAC_0000487301-mRNA-1">
    <property type="protein sequence ID" value="ACAC_0000487301-mRNA-1"/>
    <property type="gene ID" value="ACAC_0000487301"/>
</dbReference>
<evidence type="ECO:0000313" key="1">
    <source>
        <dbReference type="Proteomes" id="UP000035642"/>
    </source>
</evidence>
<accession>A0A0K0D478</accession>
<proteinExistence type="predicted"/>
<reference evidence="2" key="2">
    <citation type="submission" date="2017-02" db="UniProtKB">
        <authorList>
            <consortium name="WormBaseParasite"/>
        </authorList>
    </citation>
    <scope>IDENTIFICATION</scope>
</reference>
<keyword evidence="1" id="KW-1185">Reference proteome</keyword>
<dbReference type="Proteomes" id="UP000035642">
    <property type="component" value="Unassembled WGS sequence"/>
</dbReference>